<evidence type="ECO:0000256" key="8">
    <source>
        <dbReference type="PIRSR" id="PIRSR637944-1"/>
    </source>
</evidence>
<keyword evidence="12" id="KW-1185">Reference proteome</keyword>
<dbReference type="OrthoDB" id="195498at2759"/>
<dbReference type="FunFam" id="3.40.30.10:FF:000020">
    <property type="entry name" value="Peroxiredoxin"/>
    <property type="match status" value="1"/>
</dbReference>
<dbReference type="GO" id="GO:0045454">
    <property type="term" value="P:cell redox homeostasis"/>
    <property type="evidence" value="ECO:0007669"/>
    <property type="project" value="TreeGrafter"/>
</dbReference>
<name>A0A8K0X265_9PEZI</name>
<evidence type="ECO:0000313" key="11">
    <source>
        <dbReference type="EMBL" id="KAH7358130.1"/>
    </source>
</evidence>
<evidence type="ECO:0000256" key="4">
    <source>
        <dbReference type="ARBA" id="ARBA00023002"/>
    </source>
</evidence>
<feature type="domain" description="Thioredoxin" evidence="10">
    <location>
        <begin position="4"/>
        <end position="167"/>
    </location>
</feature>
<proteinExistence type="inferred from homology"/>
<dbReference type="GO" id="GO:0005739">
    <property type="term" value="C:mitochondrion"/>
    <property type="evidence" value="ECO:0007669"/>
    <property type="project" value="TreeGrafter"/>
</dbReference>
<gene>
    <name evidence="11" type="ORF">B0T11DRAFT_283757</name>
</gene>
<dbReference type="InterPro" id="IPR036249">
    <property type="entry name" value="Thioredoxin-like_sf"/>
</dbReference>
<evidence type="ECO:0000256" key="9">
    <source>
        <dbReference type="RuleBase" id="RU366011"/>
    </source>
</evidence>
<protein>
    <recommendedName>
        <fullName evidence="6">Thioredoxin peroxidase</fullName>
    </recommendedName>
    <alternativeName>
        <fullName evidence="7">Thioredoxin-dependent peroxiredoxin</fullName>
    </alternativeName>
</protein>
<dbReference type="GO" id="GO:0008379">
    <property type="term" value="F:thioredoxin peroxidase activity"/>
    <property type="evidence" value="ECO:0007669"/>
    <property type="project" value="InterPro"/>
</dbReference>
<reference evidence="11" key="1">
    <citation type="journal article" date="2021" name="Nat. Commun.">
        <title>Genetic determinants of endophytism in the Arabidopsis root mycobiome.</title>
        <authorList>
            <person name="Mesny F."/>
            <person name="Miyauchi S."/>
            <person name="Thiergart T."/>
            <person name="Pickel B."/>
            <person name="Atanasova L."/>
            <person name="Karlsson M."/>
            <person name="Huettel B."/>
            <person name="Barry K.W."/>
            <person name="Haridas S."/>
            <person name="Chen C."/>
            <person name="Bauer D."/>
            <person name="Andreopoulos W."/>
            <person name="Pangilinan J."/>
            <person name="LaButti K."/>
            <person name="Riley R."/>
            <person name="Lipzen A."/>
            <person name="Clum A."/>
            <person name="Drula E."/>
            <person name="Henrissat B."/>
            <person name="Kohler A."/>
            <person name="Grigoriev I.V."/>
            <person name="Martin F.M."/>
            <person name="Hacquard S."/>
        </authorList>
    </citation>
    <scope>NUCLEOTIDE SEQUENCE</scope>
    <source>
        <strain evidence="11">MPI-CAGE-AT-0016</strain>
    </source>
</reference>
<dbReference type="GO" id="GO:0034599">
    <property type="term" value="P:cellular response to oxidative stress"/>
    <property type="evidence" value="ECO:0007669"/>
    <property type="project" value="InterPro"/>
</dbReference>
<keyword evidence="3 9" id="KW-0049">Antioxidant</keyword>
<comment type="caution">
    <text evidence="11">The sequence shown here is derived from an EMBL/GenBank/DDBJ whole genome shotgun (WGS) entry which is preliminary data.</text>
</comment>
<dbReference type="PANTHER" id="PTHR10430">
    <property type="entry name" value="PEROXIREDOXIN"/>
    <property type="match status" value="1"/>
</dbReference>
<feature type="active site" description="Cysteine sulfenic acid (-SOH) intermediate" evidence="8">
    <location>
        <position position="61"/>
    </location>
</feature>
<evidence type="ECO:0000256" key="2">
    <source>
        <dbReference type="ARBA" id="ARBA00022559"/>
    </source>
</evidence>
<evidence type="ECO:0000256" key="5">
    <source>
        <dbReference type="ARBA" id="ARBA00023284"/>
    </source>
</evidence>
<dbReference type="PROSITE" id="PS51352">
    <property type="entry name" value="THIOREDOXIN_2"/>
    <property type="match status" value="1"/>
</dbReference>
<dbReference type="SUPFAM" id="SSF52833">
    <property type="entry name" value="Thioredoxin-like"/>
    <property type="match status" value="1"/>
</dbReference>
<dbReference type="InterPro" id="IPR037944">
    <property type="entry name" value="PRX5-like"/>
</dbReference>
<dbReference type="InterPro" id="IPR013740">
    <property type="entry name" value="Redoxin"/>
</dbReference>
<keyword evidence="2 9" id="KW-0575">Peroxidase</keyword>
<organism evidence="11 12">
    <name type="scientific">Plectosphaerella cucumerina</name>
    <dbReference type="NCBI Taxonomy" id="40658"/>
    <lineage>
        <taxon>Eukaryota</taxon>
        <taxon>Fungi</taxon>
        <taxon>Dikarya</taxon>
        <taxon>Ascomycota</taxon>
        <taxon>Pezizomycotina</taxon>
        <taxon>Sordariomycetes</taxon>
        <taxon>Hypocreomycetidae</taxon>
        <taxon>Glomerellales</taxon>
        <taxon>Plectosphaerellaceae</taxon>
        <taxon>Plectosphaerella</taxon>
    </lineage>
</organism>
<dbReference type="Proteomes" id="UP000813385">
    <property type="component" value="Unassembled WGS sequence"/>
</dbReference>
<evidence type="ECO:0000256" key="7">
    <source>
        <dbReference type="ARBA" id="ARBA00079296"/>
    </source>
</evidence>
<dbReference type="GO" id="GO:0005777">
    <property type="term" value="C:peroxisome"/>
    <property type="evidence" value="ECO:0007669"/>
    <property type="project" value="TreeGrafter"/>
</dbReference>
<keyword evidence="5 9" id="KW-0676">Redox-active center</keyword>
<dbReference type="Gene3D" id="3.40.30.10">
    <property type="entry name" value="Glutaredoxin"/>
    <property type="match status" value="1"/>
</dbReference>
<dbReference type="GO" id="GO:0042744">
    <property type="term" value="P:hydrogen peroxide catabolic process"/>
    <property type="evidence" value="ECO:0007669"/>
    <property type="project" value="TreeGrafter"/>
</dbReference>
<accession>A0A8K0X265</accession>
<dbReference type="PANTHER" id="PTHR10430:SF16">
    <property type="entry name" value="PEROXIREDOXIN-5, MITOCHONDRIAL"/>
    <property type="match status" value="1"/>
</dbReference>
<evidence type="ECO:0000256" key="6">
    <source>
        <dbReference type="ARBA" id="ARBA00032824"/>
    </source>
</evidence>
<evidence type="ECO:0000256" key="3">
    <source>
        <dbReference type="ARBA" id="ARBA00022862"/>
    </source>
</evidence>
<evidence type="ECO:0000256" key="1">
    <source>
        <dbReference type="ARBA" id="ARBA00010505"/>
    </source>
</evidence>
<evidence type="ECO:0000313" key="12">
    <source>
        <dbReference type="Proteomes" id="UP000813385"/>
    </source>
</evidence>
<dbReference type="EMBL" id="JAGPXD010000004">
    <property type="protein sequence ID" value="KAH7358130.1"/>
    <property type="molecule type" value="Genomic_DNA"/>
</dbReference>
<dbReference type="AlphaFoldDB" id="A0A8K0X265"/>
<dbReference type="Pfam" id="PF08534">
    <property type="entry name" value="Redoxin"/>
    <property type="match status" value="1"/>
</dbReference>
<sequence length="167" mass="17623">MSELKAGDSFPEGVTFQHIPYTPEIAGFEACGVPVPFDASKEFADKKVVIVAVPGAFTPTCSAAHLPSYINNADKLKAAGVDKVVFIAYNDAFVMSAWGKANNIKDDFIVFASDPSAAFSQSIGWTIGERTGRYAIVVDHGKVTYAALETGKGSLDNTGAEAVLAKL</sequence>
<evidence type="ECO:0000259" key="10">
    <source>
        <dbReference type="PROSITE" id="PS51352"/>
    </source>
</evidence>
<dbReference type="CDD" id="cd03013">
    <property type="entry name" value="PRX5_like"/>
    <property type="match status" value="1"/>
</dbReference>
<dbReference type="InterPro" id="IPR013766">
    <property type="entry name" value="Thioredoxin_domain"/>
</dbReference>
<keyword evidence="4 9" id="KW-0560">Oxidoreductase</keyword>
<comment type="function">
    <text evidence="9">Thiol-specific peroxidase that catalyzes the reduction of hydrogen peroxide and organic hydroperoxides to water and alcohols, respectively. Plays a role in cell protection against oxidative stress by detoxifying peroxides.</text>
</comment>
<comment type="similarity">
    <text evidence="1 9">Belongs to the peroxiredoxin family. Prx5 subfamily.</text>
</comment>